<dbReference type="EMBL" id="CAXLJM020000041">
    <property type="protein sequence ID" value="CAL8109770.1"/>
    <property type="molecule type" value="Genomic_DNA"/>
</dbReference>
<evidence type="ECO:0000313" key="3">
    <source>
        <dbReference type="EMBL" id="CAL8109770.1"/>
    </source>
</evidence>
<keyword evidence="4" id="KW-1185">Reference proteome</keyword>
<dbReference type="SUPFAM" id="SSF53590">
    <property type="entry name" value="Nucleoside hydrolase"/>
    <property type="match status" value="1"/>
</dbReference>
<name>A0ABP1QPD5_9HEXA</name>
<comment type="similarity">
    <text evidence="1">Belongs to the IUNH family.</text>
</comment>
<organism evidence="3 4">
    <name type="scientific">Orchesella dallaii</name>
    <dbReference type="NCBI Taxonomy" id="48710"/>
    <lineage>
        <taxon>Eukaryota</taxon>
        <taxon>Metazoa</taxon>
        <taxon>Ecdysozoa</taxon>
        <taxon>Arthropoda</taxon>
        <taxon>Hexapoda</taxon>
        <taxon>Collembola</taxon>
        <taxon>Entomobryomorpha</taxon>
        <taxon>Entomobryoidea</taxon>
        <taxon>Orchesellidae</taxon>
        <taxon>Orchesellinae</taxon>
        <taxon>Orchesella</taxon>
    </lineage>
</organism>
<sequence>MAVAAHKASSTTGIRIVGITTTCGNASLDNVTVNVTRTLQTVNENTLPIYKGMSEFIMAPFSHIQQPPYNGEDGFGDADLPEIPERVEAEHSVLAIIRLAEQYKGKLTIIALGPLTNLAMAVKIKPEIKGFIKEVFILGGNMDGLGNATPSAEFNFLVDPEAAAIALDSYPPCPLIILPWEICLTATSTYEFRTETVRNLNTPQVQLMDAVEAKNLELNRESWLVADGILMSCALDNSIILEKQDHFARVEVDGTLTRGMLVVDKARIVEDPPNVQLITRLNVPAFETLLLWAAGGPPPTSSDRFKKPRL</sequence>
<dbReference type="InterPro" id="IPR036452">
    <property type="entry name" value="Ribo_hydro-like"/>
</dbReference>
<accession>A0ABP1QPD5</accession>
<dbReference type="PANTHER" id="PTHR46190:SF1">
    <property type="entry name" value="SI:CH211-201H21.5"/>
    <property type="match status" value="1"/>
</dbReference>
<dbReference type="InterPro" id="IPR001910">
    <property type="entry name" value="Inosine/uridine_hydrolase_dom"/>
</dbReference>
<feature type="domain" description="Inosine/uridine-preferring nucleoside hydrolase" evidence="2">
    <location>
        <begin position="8"/>
        <end position="287"/>
    </location>
</feature>
<evidence type="ECO:0000256" key="1">
    <source>
        <dbReference type="ARBA" id="ARBA00009176"/>
    </source>
</evidence>
<dbReference type="Proteomes" id="UP001642540">
    <property type="component" value="Unassembled WGS sequence"/>
</dbReference>
<dbReference type="Pfam" id="PF01156">
    <property type="entry name" value="IU_nuc_hydro"/>
    <property type="match status" value="1"/>
</dbReference>
<evidence type="ECO:0000259" key="2">
    <source>
        <dbReference type="Pfam" id="PF01156"/>
    </source>
</evidence>
<comment type="caution">
    <text evidence="3">The sequence shown here is derived from an EMBL/GenBank/DDBJ whole genome shotgun (WGS) entry which is preliminary data.</text>
</comment>
<protein>
    <recommendedName>
        <fullName evidence="2">Inosine/uridine-preferring nucleoside hydrolase domain-containing protein</fullName>
    </recommendedName>
</protein>
<evidence type="ECO:0000313" key="4">
    <source>
        <dbReference type="Proteomes" id="UP001642540"/>
    </source>
</evidence>
<dbReference type="InterPro" id="IPR052775">
    <property type="entry name" value="IUN_hydrolase"/>
</dbReference>
<gene>
    <name evidence="3" type="ORF">ODALV1_LOCUS13675</name>
</gene>
<proteinExistence type="inferred from homology"/>
<dbReference type="Gene3D" id="3.90.245.10">
    <property type="entry name" value="Ribonucleoside hydrolase-like"/>
    <property type="match status" value="1"/>
</dbReference>
<dbReference type="PANTHER" id="PTHR46190">
    <property type="entry name" value="SI:CH211-201H21.5-RELATED"/>
    <property type="match status" value="1"/>
</dbReference>
<reference evidence="3 4" key="1">
    <citation type="submission" date="2024-08" db="EMBL/GenBank/DDBJ databases">
        <authorList>
            <person name="Cucini C."/>
            <person name="Frati F."/>
        </authorList>
    </citation>
    <scope>NUCLEOTIDE SEQUENCE [LARGE SCALE GENOMIC DNA]</scope>
</reference>